<evidence type="ECO:0000256" key="1">
    <source>
        <dbReference type="SAM" id="Phobius"/>
    </source>
</evidence>
<dbReference type="InterPro" id="IPR012495">
    <property type="entry name" value="TadE-like_dom"/>
</dbReference>
<gene>
    <name evidence="3" type="ORF">SAMN05443999_10441</name>
</gene>
<reference evidence="3 4" key="1">
    <citation type="submission" date="2016-10" db="EMBL/GenBank/DDBJ databases">
        <authorList>
            <person name="de Groot N.N."/>
        </authorList>
    </citation>
    <scope>NUCLEOTIDE SEQUENCE [LARGE SCALE GENOMIC DNA]</scope>
    <source>
        <strain evidence="3 4">DSM 100674</strain>
    </source>
</reference>
<dbReference type="Proteomes" id="UP000199582">
    <property type="component" value="Unassembled WGS sequence"/>
</dbReference>
<sequence length="214" mass="22790">MNMTRHIRAACHEVRRFRSDQSGAGLVEYSLVILLFLFLLFAIIDFGRLANAWVAANKATQIAARLAAVRPPVCPGVPTQNVRGTATGSTTFGSMCRLGTGVCADPGTFTCQGNDTNATSVEILQAIRPLMPPGTQADNLRFSYSFDPDLGFLGGPYIPMVTVEFINVDFVFISQLGRMLTPLTGNTTALGADIPMPGMSVSLPGEDLAQGMDG</sequence>
<evidence type="ECO:0000259" key="2">
    <source>
        <dbReference type="Pfam" id="PF07811"/>
    </source>
</evidence>
<dbReference type="STRING" id="1287727.SAMN05443999_10441"/>
<keyword evidence="1" id="KW-1133">Transmembrane helix</keyword>
<feature type="domain" description="TadE-like" evidence="2">
    <location>
        <begin position="23"/>
        <end position="65"/>
    </location>
</feature>
<keyword evidence="4" id="KW-1185">Reference proteome</keyword>
<name>A0A1H7N546_9RHOB</name>
<feature type="transmembrane region" description="Helical" evidence="1">
    <location>
        <begin position="26"/>
        <end position="44"/>
    </location>
</feature>
<proteinExistence type="predicted"/>
<dbReference type="EMBL" id="FOAG01000004">
    <property type="protein sequence ID" value="SEL18746.1"/>
    <property type="molecule type" value="Genomic_DNA"/>
</dbReference>
<keyword evidence="1" id="KW-0812">Transmembrane</keyword>
<organism evidence="3 4">
    <name type="scientific">Roseovarius azorensis</name>
    <dbReference type="NCBI Taxonomy" id="1287727"/>
    <lineage>
        <taxon>Bacteria</taxon>
        <taxon>Pseudomonadati</taxon>
        <taxon>Pseudomonadota</taxon>
        <taxon>Alphaproteobacteria</taxon>
        <taxon>Rhodobacterales</taxon>
        <taxon>Roseobacteraceae</taxon>
        <taxon>Roseovarius</taxon>
    </lineage>
</organism>
<protein>
    <submittedName>
        <fullName evidence="3">TadE-like protein</fullName>
    </submittedName>
</protein>
<dbReference type="AlphaFoldDB" id="A0A1H7N546"/>
<evidence type="ECO:0000313" key="3">
    <source>
        <dbReference type="EMBL" id="SEL18746.1"/>
    </source>
</evidence>
<keyword evidence="1" id="KW-0472">Membrane</keyword>
<dbReference type="Pfam" id="PF07811">
    <property type="entry name" value="TadE"/>
    <property type="match status" value="1"/>
</dbReference>
<accession>A0A1H7N546</accession>
<evidence type="ECO:0000313" key="4">
    <source>
        <dbReference type="Proteomes" id="UP000199582"/>
    </source>
</evidence>